<evidence type="ECO:0000256" key="2">
    <source>
        <dbReference type="ARBA" id="ARBA00005336"/>
    </source>
</evidence>
<evidence type="ECO:0000256" key="4">
    <source>
        <dbReference type="ARBA" id="ARBA00022801"/>
    </source>
</evidence>
<dbReference type="InterPro" id="IPR036881">
    <property type="entry name" value="Glyco_hydro_3_C_sf"/>
</dbReference>
<evidence type="ECO:0000256" key="1">
    <source>
        <dbReference type="ARBA" id="ARBA00000448"/>
    </source>
</evidence>
<dbReference type="Pfam" id="PF01915">
    <property type="entry name" value="Glyco_hydro_3_C"/>
    <property type="match status" value="2"/>
</dbReference>
<gene>
    <name evidence="8" type="ORF">CBRE1094_LOCUS1488</name>
</gene>
<evidence type="ECO:0000256" key="5">
    <source>
        <dbReference type="ARBA" id="ARBA00023295"/>
    </source>
</evidence>
<proteinExistence type="inferred from homology"/>
<feature type="compositionally biased region" description="Low complexity" evidence="6">
    <location>
        <begin position="194"/>
        <end position="208"/>
    </location>
</feature>
<dbReference type="SUPFAM" id="SSF52279">
    <property type="entry name" value="Beta-D-glucan exohydrolase, C-terminal domain"/>
    <property type="match status" value="2"/>
</dbReference>
<dbReference type="EMBL" id="HBGU01002809">
    <property type="protein sequence ID" value="CAD9395692.1"/>
    <property type="molecule type" value="Transcribed_RNA"/>
</dbReference>
<dbReference type="GO" id="GO:0008422">
    <property type="term" value="F:beta-glucosidase activity"/>
    <property type="evidence" value="ECO:0007669"/>
    <property type="project" value="UniProtKB-EC"/>
</dbReference>
<dbReference type="InterPro" id="IPR050288">
    <property type="entry name" value="Cellulose_deg_GH3"/>
</dbReference>
<dbReference type="AlphaFoldDB" id="A0A7S2BG58"/>
<feature type="domain" description="Glycoside hydrolase family 3 C-terminal" evidence="7">
    <location>
        <begin position="36"/>
        <end position="189"/>
    </location>
</feature>
<evidence type="ECO:0000256" key="6">
    <source>
        <dbReference type="SAM" id="MobiDB-lite"/>
    </source>
</evidence>
<name>A0A7S2BG58_9EUKA</name>
<dbReference type="InterPro" id="IPR002772">
    <property type="entry name" value="Glyco_hydro_3_C"/>
</dbReference>
<dbReference type="PANTHER" id="PTHR42715:SF10">
    <property type="entry name" value="BETA-GLUCOSIDASE"/>
    <property type="match status" value="1"/>
</dbReference>
<keyword evidence="5" id="KW-0326">Glycosidase</keyword>
<feature type="region of interest" description="Disordered" evidence="6">
    <location>
        <begin position="190"/>
        <end position="224"/>
    </location>
</feature>
<organism evidence="8">
    <name type="scientific">Haptolina brevifila</name>
    <dbReference type="NCBI Taxonomy" id="156173"/>
    <lineage>
        <taxon>Eukaryota</taxon>
        <taxon>Haptista</taxon>
        <taxon>Haptophyta</taxon>
        <taxon>Prymnesiophyceae</taxon>
        <taxon>Prymnesiales</taxon>
        <taxon>Prymnesiaceae</taxon>
        <taxon>Haptolina</taxon>
    </lineage>
</organism>
<dbReference type="EC" id="3.2.1.21" evidence="3"/>
<evidence type="ECO:0000259" key="7">
    <source>
        <dbReference type="Pfam" id="PF01915"/>
    </source>
</evidence>
<dbReference type="GO" id="GO:0005975">
    <property type="term" value="P:carbohydrate metabolic process"/>
    <property type="evidence" value="ECO:0007669"/>
    <property type="project" value="InterPro"/>
</dbReference>
<evidence type="ECO:0000313" key="8">
    <source>
        <dbReference type="EMBL" id="CAD9395692.1"/>
    </source>
</evidence>
<keyword evidence="4" id="KW-0378">Hydrolase</keyword>
<dbReference type="Gene3D" id="3.40.50.1700">
    <property type="entry name" value="Glycoside hydrolase family 3 C-terminal domain"/>
    <property type="match status" value="1"/>
</dbReference>
<dbReference type="PANTHER" id="PTHR42715">
    <property type="entry name" value="BETA-GLUCOSIDASE"/>
    <property type="match status" value="1"/>
</dbReference>
<comment type="similarity">
    <text evidence="2">Belongs to the glycosyl hydrolase 3 family.</text>
</comment>
<protein>
    <recommendedName>
        <fullName evidence="3">beta-glucosidase</fullName>
        <ecNumber evidence="3">3.2.1.21</ecNumber>
    </recommendedName>
</protein>
<feature type="domain" description="Glycoside hydrolase family 3 C-terminal" evidence="7">
    <location>
        <begin position="228"/>
        <end position="296"/>
    </location>
</feature>
<evidence type="ECO:0000256" key="3">
    <source>
        <dbReference type="ARBA" id="ARBA00012744"/>
    </source>
</evidence>
<comment type="catalytic activity">
    <reaction evidence="1">
        <text>Hydrolysis of terminal, non-reducing beta-D-glucosyl residues with release of beta-D-glucose.</text>
        <dbReference type="EC" id="3.2.1.21"/>
    </reaction>
</comment>
<accession>A0A7S2BG58</accession>
<sequence length="308" mass="31736">MLAADRARMGRPEEMASTVLAENHVLAKRAACESAVLLKNERAALPLKPAAGGTIAVIGRMATAASLRYQGAGSSAINAHTIEAPLDAIESHIKTHFSSSPVTLTFAPGYAYDPRIADPASLEQATAAAAAADVALVFVGLPAAYEVEGVDREHMGIPQQMVDLVQATSAANPHTVVVLLGGAPMELPWEWHPPEGAGPYPAASSSPSGPSPSDPSPSSTADAAPSGPAAILWVGLGGQAIGSAISSLLFGVCSPSGKLAETWPRQLTDVPAHAHFGPNGASLRQVVYREALNVGYRYLSLGWTLTRA</sequence>
<reference evidence="8" key="1">
    <citation type="submission" date="2021-01" db="EMBL/GenBank/DDBJ databases">
        <authorList>
            <person name="Corre E."/>
            <person name="Pelletier E."/>
            <person name="Niang G."/>
            <person name="Scheremetjew M."/>
            <person name="Finn R."/>
            <person name="Kale V."/>
            <person name="Holt S."/>
            <person name="Cochrane G."/>
            <person name="Meng A."/>
            <person name="Brown T."/>
            <person name="Cohen L."/>
        </authorList>
    </citation>
    <scope>NUCLEOTIDE SEQUENCE</scope>
    <source>
        <strain evidence="8">UTEX LB 985</strain>
    </source>
</reference>